<dbReference type="RefSeq" id="WP_184245082.1">
    <property type="nucleotide sequence ID" value="NZ_BAAACU010000002.1"/>
</dbReference>
<keyword evidence="2" id="KW-0560">Oxidoreductase</keyword>
<dbReference type="Pfam" id="PF00248">
    <property type="entry name" value="Aldo_ket_red"/>
    <property type="match status" value="1"/>
</dbReference>
<evidence type="ECO:0000256" key="3">
    <source>
        <dbReference type="ARBA" id="ARBA00038157"/>
    </source>
</evidence>
<dbReference type="FunFam" id="3.20.20.100:FF:000008">
    <property type="entry name" value="Aldo/keto reductase family oxidoreductase"/>
    <property type="match status" value="1"/>
</dbReference>
<evidence type="ECO:0000256" key="1">
    <source>
        <dbReference type="ARBA" id="ARBA00022857"/>
    </source>
</evidence>
<comment type="caution">
    <text evidence="5">The sequence shown here is derived from an EMBL/GenBank/DDBJ whole genome shotgun (WGS) entry which is preliminary data.</text>
</comment>
<dbReference type="SUPFAM" id="SSF51430">
    <property type="entry name" value="NAD(P)-linked oxidoreductase"/>
    <property type="match status" value="1"/>
</dbReference>
<gene>
    <name evidence="5" type="ORF">GGQ92_000926</name>
</gene>
<feature type="domain" description="NADP-dependent oxidoreductase" evidence="4">
    <location>
        <begin position="15"/>
        <end position="295"/>
    </location>
</feature>
<dbReference type="InterPro" id="IPR020471">
    <property type="entry name" value="AKR"/>
</dbReference>
<evidence type="ECO:0000259" key="4">
    <source>
        <dbReference type="Pfam" id="PF00248"/>
    </source>
</evidence>
<dbReference type="EMBL" id="JACHON010000002">
    <property type="protein sequence ID" value="MBB6512145.1"/>
    <property type="molecule type" value="Genomic_DNA"/>
</dbReference>
<comment type="similarity">
    <text evidence="3">Belongs to the aldo/keto reductase family. Aldo/keto reductase 2 subfamily.</text>
</comment>
<dbReference type="GO" id="GO:0005829">
    <property type="term" value="C:cytosol"/>
    <property type="evidence" value="ECO:0007669"/>
    <property type="project" value="TreeGrafter"/>
</dbReference>
<dbReference type="PRINTS" id="PR00069">
    <property type="entry name" value="ALDKETRDTASE"/>
</dbReference>
<evidence type="ECO:0000313" key="5">
    <source>
        <dbReference type="EMBL" id="MBB6512145.1"/>
    </source>
</evidence>
<organism evidence="5 6">
    <name type="scientific">Gracilibacillus halotolerans</name>
    <dbReference type="NCBI Taxonomy" id="74386"/>
    <lineage>
        <taxon>Bacteria</taxon>
        <taxon>Bacillati</taxon>
        <taxon>Bacillota</taxon>
        <taxon>Bacilli</taxon>
        <taxon>Bacillales</taxon>
        <taxon>Bacillaceae</taxon>
        <taxon>Gracilibacillus</taxon>
    </lineage>
</organism>
<dbReference type="InterPro" id="IPR050523">
    <property type="entry name" value="AKR_Detox_Biosynth"/>
</dbReference>
<dbReference type="GO" id="GO:0016491">
    <property type="term" value="F:oxidoreductase activity"/>
    <property type="evidence" value="ECO:0007669"/>
    <property type="project" value="UniProtKB-KW"/>
</dbReference>
<proteinExistence type="inferred from homology"/>
<evidence type="ECO:0000313" key="6">
    <source>
        <dbReference type="Proteomes" id="UP000572212"/>
    </source>
</evidence>
<keyword evidence="6" id="KW-1185">Reference proteome</keyword>
<dbReference type="AlphaFoldDB" id="A0A841RLX0"/>
<dbReference type="InterPro" id="IPR036812">
    <property type="entry name" value="NAD(P)_OxRdtase_dom_sf"/>
</dbReference>
<name>A0A841RLX0_9BACI</name>
<protein>
    <submittedName>
        <fullName evidence="5">Putative oxidoreductase</fullName>
    </submittedName>
</protein>
<dbReference type="Gene3D" id="3.20.20.100">
    <property type="entry name" value="NADP-dependent oxidoreductase domain"/>
    <property type="match status" value="1"/>
</dbReference>
<accession>A0A841RLX0</accession>
<reference evidence="5 6" key="1">
    <citation type="submission" date="2020-08" db="EMBL/GenBank/DDBJ databases">
        <title>Genomic Encyclopedia of Type Strains, Phase IV (KMG-IV): sequencing the most valuable type-strain genomes for metagenomic binning, comparative biology and taxonomic classification.</title>
        <authorList>
            <person name="Goeker M."/>
        </authorList>
    </citation>
    <scope>NUCLEOTIDE SEQUENCE [LARGE SCALE GENOMIC DNA]</scope>
    <source>
        <strain evidence="5 6">DSM 11805</strain>
    </source>
</reference>
<dbReference type="PANTHER" id="PTHR43364">
    <property type="entry name" value="NADH-SPECIFIC METHYLGLYOXAL REDUCTASE-RELATED"/>
    <property type="match status" value="1"/>
</dbReference>
<dbReference type="Proteomes" id="UP000572212">
    <property type="component" value="Unassembled WGS sequence"/>
</dbReference>
<sequence length="305" mass="34743">MNKVELGKSGLQASEISLGCMRMDQLSKQDANRMIQLALDLGIDMFDHADIYGGGASEQIFADAIQMNPSIRSKMILQTKCGIRKGFFDFSKKHIISSVEGSLERLKTDYIDILLLHRPDALMEPEEVAEAFNELKQSGKVRYFGVSNHNPMQIELLKKYVDQKLIINQLQLSLMFTPMIDAGLNVNMKHDPATVRDGSILDYSRLNDMTIQPWSPFQYGFFEGVFVDNEKFPELNKKLQDYADQYSTNKSAIAIAWILRHPGNMQPIIGTMNHDRLKQIAEASKVRLTREEWYDLYRAAGNTLP</sequence>
<dbReference type="InterPro" id="IPR023210">
    <property type="entry name" value="NADP_OxRdtase_dom"/>
</dbReference>
<dbReference type="CDD" id="cd19092">
    <property type="entry name" value="AKR_BsYcsN_EcYdhF-like"/>
    <property type="match status" value="1"/>
</dbReference>
<dbReference type="PANTHER" id="PTHR43364:SF1">
    <property type="entry name" value="OXIDOREDUCTASE YDHF"/>
    <property type="match status" value="1"/>
</dbReference>
<evidence type="ECO:0000256" key="2">
    <source>
        <dbReference type="ARBA" id="ARBA00023002"/>
    </source>
</evidence>
<keyword evidence="1" id="KW-0521">NADP</keyword>